<gene>
    <name evidence="1" type="ORF">JCM9157_1042</name>
</gene>
<protein>
    <submittedName>
        <fullName evidence="1">Uncharacterized protein</fullName>
    </submittedName>
</protein>
<dbReference type="AlphaFoldDB" id="W4QQ27"/>
<dbReference type="EMBL" id="BAUV01000005">
    <property type="protein sequence ID" value="GAE34012.1"/>
    <property type="molecule type" value="Genomic_DNA"/>
</dbReference>
<reference evidence="1 2" key="1">
    <citation type="journal article" date="2014" name="Genome Announc.">
        <title>Draft Genome Sequences of Three Alkaliphilic Bacillus Strains, Bacillus wakoensis JCM 9140T, Bacillus akibai JCM 9157T, and Bacillus hemicellulosilyticus JCM 9152T.</title>
        <authorList>
            <person name="Yuki M."/>
            <person name="Oshima K."/>
            <person name="Suda W."/>
            <person name="Oshida Y."/>
            <person name="Kitamura K."/>
            <person name="Iida T."/>
            <person name="Hattori M."/>
            <person name="Ohkuma M."/>
        </authorList>
    </citation>
    <scope>NUCLEOTIDE SEQUENCE [LARGE SCALE GENOMIC DNA]</scope>
    <source>
        <strain evidence="1 2">JCM 9157</strain>
    </source>
</reference>
<organism evidence="1 2">
    <name type="scientific">Halalkalibacter akibai (strain ATCC 43226 / DSM 21942 / CIP 109018 / JCM 9157 / 1139)</name>
    <name type="common">Bacillus akibai</name>
    <dbReference type="NCBI Taxonomy" id="1236973"/>
    <lineage>
        <taxon>Bacteria</taxon>
        <taxon>Bacillati</taxon>
        <taxon>Bacillota</taxon>
        <taxon>Bacilli</taxon>
        <taxon>Bacillales</taxon>
        <taxon>Bacillaceae</taxon>
        <taxon>Halalkalibacter</taxon>
    </lineage>
</organism>
<evidence type="ECO:0000313" key="2">
    <source>
        <dbReference type="Proteomes" id="UP000018896"/>
    </source>
</evidence>
<name>W4QQ27_HALA3</name>
<sequence>MRTLSVLEGPGVIEGSGDDVIQVTGDPSLATVVGNSEGRHFAITGFNPSRSLMVNTTDPYEGKVRVENGTFLMEITAVGEWSIDID</sequence>
<accession>W4QQ27</accession>
<keyword evidence="2" id="KW-1185">Reference proteome</keyword>
<proteinExistence type="predicted"/>
<evidence type="ECO:0000313" key="1">
    <source>
        <dbReference type="EMBL" id="GAE34012.1"/>
    </source>
</evidence>
<dbReference type="Proteomes" id="UP000018896">
    <property type="component" value="Unassembled WGS sequence"/>
</dbReference>
<comment type="caution">
    <text evidence="1">The sequence shown here is derived from an EMBL/GenBank/DDBJ whole genome shotgun (WGS) entry which is preliminary data.</text>
</comment>